<sequence>PITVSKRYRCRLLLDSATTLDATNLDPIPLNSTTD</sequence>
<organism evidence="1">
    <name type="scientific">marine metagenome</name>
    <dbReference type="NCBI Taxonomy" id="408172"/>
    <lineage>
        <taxon>unclassified sequences</taxon>
        <taxon>metagenomes</taxon>
        <taxon>ecological metagenomes</taxon>
    </lineage>
</organism>
<accession>A0A382G6R2</accession>
<feature type="non-terminal residue" evidence="1">
    <location>
        <position position="35"/>
    </location>
</feature>
<proteinExistence type="predicted"/>
<reference evidence="1" key="1">
    <citation type="submission" date="2018-05" db="EMBL/GenBank/DDBJ databases">
        <authorList>
            <person name="Lanie J.A."/>
            <person name="Ng W.-L."/>
            <person name="Kazmierczak K.M."/>
            <person name="Andrzejewski T.M."/>
            <person name="Davidsen T.M."/>
            <person name="Wayne K.J."/>
            <person name="Tettelin H."/>
            <person name="Glass J.I."/>
            <person name="Rusch D."/>
            <person name="Podicherti R."/>
            <person name="Tsui H.-C.T."/>
            <person name="Winkler M.E."/>
        </authorList>
    </citation>
    <scope>NUCLEOTIDE SEQUENCE</scope>
</reference>
<protein>
    <submittedName>
        <fullName evidence="1">Uncharacterized protein</fullName>
    </submittedName>
</protein>
<name>A0A382G6R2_9ZZZZ</name>
<dbReference type="EMBL" id="UINC01053670">
    <property type="protein sequence ID" value="SVB70465.1"/>
    <property type="molecule type" value="Genomic_DNA"/>
</dbReference>
<feature type="non-terminal residue" evidence="1">
    <location>
        <position position="1"/>
    </location>
</feature>
<evidence type="ECO:0000313" key="1">
    <source>
        <dbReference type="EMBL" id="SVB70465.1"/>
    </source>
</evidence>
<gene>
    <name evidence="1" type="ORF">METZ01_LOCUS223319</name>
</gene>
<dbReference type="AlphaFoldDB" id="A0A382G6R2"/>